<dbReference type="AlphaFoldDB" id="A0A165NN71"/>
<evidence type="ECO:0000313" key="1">
    <source>
        <dbReference type="EMBL" id="KZE66865.1"/>
    </source>
</evidence>
<dbReference type="RefSeq" id="WP_066240277.1">
    <property type="nucleotide sequence ID" value="NZ_LRFC01000016.1"/>
</dbReference>
<sequence>MSDYTYILPFTNEKYLTGILRELKRKSEIQLHNLLKNSSISIDNLGTSYYVDGSGRWDAQGINIKFYVNPVNIDSLSIQSNKNTLFAICNNLIPGEVGFDLKAIVFAPDLTIDFEDEEDILIDLENKVNQSTNSLLKKILPEDIREKGIYMSEVYTYLYSVENSLRVFIEIVSKEKYGENYFHKLKITKSLENTISGRKEKAKNKKWLSVRGNNDLFYLDFKDIGTLINNNWDIFEEYFDSQEFILPKINEMAECRNLIAHNSYIGKTERDLLKSYYNSILKQVEEKFNAING</sequence>
<accession>A0A165NN71</accession>
<gene>
    <name evidence="1" type="ORF">AWM68_20045</name>
</gene>
<proteinExistence type="predicted"/>
<comment type="caution">
    <text evidence="1">The sequence shown here is derived from an EMBL/GenBank/DDBJ whole genome shotgun (WGS) entry which is preliminary data.</text>
</comment>
<dbReference type="EMBL" id="LRFC01000016">
    <property type="protein sequence ID" value="KZE66865.1"/>
    <property type="molecule type" value="Genomic_DNA"/>
</dbReference>
<dbReference type="Proteomes" id="UP000076567">
    <property type="component" value="Unassembled WGS sequence"/>
</dbReference>
<protein>
    <submittedName>
        <fullName evidence="1">Uncharacterized protein</fullName>
    </submittedName>
</protein>
<name>A0A165NN71_9BACL</name>
<keyword evidence="2" id="KW-1185">Reference proteome</keyword>
<reference evidence="2" key="1">
    <citation type="submission" date="2016-01" db="EMBL/GenBank/DDBJ databases">
        <title>Draft genome of Chromobacterium sp. F49.</title>
        <authorList>
            <person name="Hong K.W."/>
        </authorList>
    </citation>
    <scope>NUCLEOTIDE SEQUENCE [LARGE SCALE GENOMIC DNA]</scope>
    <source>
        <strain evidence="2">P7IIIA</strain>
    </source>
</reference>
<evidence type="ECO:0000313" key="2">
    <source>
        <dbReference type="Proteomes" id="UP000076567"/>
    </source>
</evidence>
<organism evidence="1 2">
    <name type="scientific">Fictibacillus phosphorivorans</name>
    <dbReference type="NCBI Taxonomy" id="1221500"/>
    <lineage>
        <taxon>Bacteria</taxon>
        <taxon>Bacillati</taxon>
        <taxon>Bacillota</taxon>
        <taxon>Bacilli</taxon>
        <taxon>Bacillales</taxon>
        <taxon>Fictibacillaceae</taxon>
        <taxon>Fictibacillus</taxon>
    </lineage>
</organism>
<dbReference type="OrthoDB" id="1551470at2"/>